<dbReference type="EMBL" id="CAJVPM010000373">
    <property type="protein sequence ID" value="CAG8442691.1"/>
    <property type="molecule type" value="Genomic_DNA"/>
</dbReference>
<protein>
    <submittedName>
        <fullName evidence="1">6952_t:CDS:1</fullName>
    </submittedName>
</protein>
<keyword evidence="2" id="KW-1185">Reference proteome</keyword>
<comment type="caution">
    <text evidence="1">The sequence shown here is derived from an EMBL/GenBank/DDBJ whole genome shotgun (WGS) entry which is preliminary data.</text>
</comment>
<accession>A0ACA9JYP7</accession>
<reference evidence="1" key="1">
    <citation type="submission" date="2021-06" db="EMBL/GenBank/DDBJ databases">
        <authorList>
            <person name="Kallberg Y."/>
            <person name="Tangrot J."/>
            <person name="Rosling A."/>
        </authorList>
    </citation>
    <scope>NUCLEOTIDE SEQUENCE</scope>
    <source>
        <strain evidence="1">AU212A</strain>
    </source>
</reference>
<organism evidence="1 2">
    <name type="scientific">Scutellospora calospora</name>
    <dbReference type="NCBI Taxonomy" id="85575"/>
    <lineage>
        <taxon>Eukaryota</taxon>
        <taxon>Fungi</taxon>
        <taxon>Fungi incertae sedis</taxon>
        <taxon>Mucoromycota</taxon>
        <taxon>Glomeromycotina</taxon>
        <taxon>Glomeromycetes</taxon>
        <taxon>Diversisporales</taxon>
        <taxon>Gigasporaceae</taxon>
        <taxon>Scutellospora</taxon>
    </lineage>
</organism>
<name>A0ACA9JYP7_9GLOM</name>
<dbReference type="Proteomes" id="UP000789860">
    <property type="component" value="Unassembled WGS sequence"/>
</dbReference>
<proteinExistence type="predicted"/>
<evidence type="ECO:0000313" key="2">
    <source>
        <dbReference type="Proteomes" id="UP000789860"/>
    </source>
</evidence>
<sequence length="296" mass="34504">MPENTKEQITSPNDTSQSHSNGKKKMVTNIATSATNLLHSVLPMDGKSAASNLSTLLNNINTNQKPGTSSTSTTFLQQEWITEQIYEDKSHGKFINHNTNKSVNAGFNDAEWENWINSSEYLEHDNFSKVSNHKYPFHHHFHNQDFHHSYQQVDGIEIIDFLNSSNYTEEVYDSKFKDDECIAFNSFNKYGSQLNDFLEASDILTYLTQTRYTDDVYGMPIFLKRLVSEAKEEIFSEQDASYSNKEVNESHRKTGIERLKMVRDHLIKRKERSTDNEMREWLDNWTEKDMELIWSN</sequence>
<gene>
    <name evidence="1" type="ORF">SCALOS_LOCUS731</name>
</gene>
<evidence type="ECO:0000313" key="1">
    <source>
        <dbReference type="EMBL" id="CAG8442691.1"/>
    </source>
</evidence>